<feature type="domain" description="IPT/TIG" evidence="1">
    <location>
        <begin position="153"/>
        <end position="221"/>
    </location>
</feature>
<feature type="non-terminal residue" evidence="2">
    <location>
        <position position="576"/>
    </location>
</feature>
<dbReference type="InterPro" id="IPR014756">
    <property type="entry name" value="Ig_E-set"/>
</dbReference>
<dbReference type="OrthoDB" id="5475758at2"/>
<sequence length="576" mass="59938">MRDPVLLSGGNTETAMDVLAVGDRLLLAGQSRLSELETPFMLVTGYEPGRGALVPPSLARLVVQVSRPLAAASVTSDTVRLKGPDGDVPLTLTVRADPAKLDYAIVATLEEPLQARALYTLEVDGTVTDQRGGALLVPLRTTFHTADSGARAPVIASVSPSTVSTAGGQQVTVLGQELEGVSAATVGGVPASVSRSESGELRLTLPPLPAGPADIRLVDQGGPATFFPAGVLALDSLVGRTVTLGPSHGPVEGKTRVRVSVSGQAIAPGTRVYVGSEPGVDVDVLDLSSLEFSTPRAPGAGLVPVSLVRPGEEGVVVGTFSYDLPIGVTMSLPGFPPKEVSDLKLVGDRLYVGVPTPGASGMEIFDVRLEERPLRLGTLSTLDPVYGLDVDGPLALLANGRSGLAAVDVSHPETPFIVRRVATLGETVATGVRLEGTHAYVTTTDTKLAMGHVQVFDAASPELRLEGTVVLDQDALALDLGPERLYVLTSSVQGAQTDGLSLSIYTRTGLLRGRILVDAASGFFDARVRSRVVVRAKRAYVTAGDKLHVFDLSDEVNPVRMQATDLGVELSGIGWV</sequence>
<dbReference type="Pfam" id="PF01833">
    <property type="entry name" value="TIG"/>
    <property type="match status" value="1"/>
</dbReference>
<gene>
    <name evidence="2" type="ORF">FJV41_34660</name>
</gene>
<organism evidence="2 3">
    <name type="scientific">Myxococcus llanfairpwllgwyngyllgogerychwyrndrobwllllantysiliogogogochensis</name>
    <dbReference type="NCBI Taxonomy" id="2590453"/>
    <lineage>
        <taxon>Bacteria</taxon>
        <taxon>Pseudomonadati</taxon>
        <taxon>Myxococcota</taxon>
        <taxon>Myxococcia</taxon>
        <taxon>Myxococcales</taxon>
        <taxon>Cystobacterineae</taxon>
        <taxon>Myxococcaceae</taxon>
        <taxon>Myxococcus</taxon>
    </lineage>
</organism>
<dbReference type="EMBL" id="VIFM01000193">
    <property type="protein sequence ID" value="TQF11365.1"/>
    <property type="molecule type" value="Genomic_DNA"/>
</dbReference>
<dbReference type="InterPro" id="IPR002909">
    <property type="entry name" value="IPT_dom"/>
</dbReference>
<evidence type="ECO:0000313" key="3">
    <source>
        <dbReference type="Proteomes" id="UP000315369"/>
    </source>
</evidence>
<comment type="caution">
    <text evidence="2">The sequence shown here is derived from an EMBL/GenBank/DDBJ whole genome shotgun (WGS) entry which is preliminary data.</text>
</comment>
<dbReference type="SUPFAM" id="SSF69322">
    <property type="entry name" value="Tricorn protease domain 2"/>
    <property type="match status" value="1"/>
</dbReference>
<name>A0A540WQR7_9BACT</name>
<dbReference type="CDD" id="cd00603">
    <property type="entry name" value="IPT_PCSR"/>
    <property type="match status" value="1"/>
</dbReference>
<evidence type="ECO:0000259" key="1">
    <source>
        <dbReference type="Pfam" id="PF01833"/>
    </source>
</evidence>
<proteinExistence type="predicted"/>
<accession>A0A540WQR7</accession>
<dbReference type="InterPro" id="IPR013783">
    <property type="entry name" value="Ig-like_fold"/>
</dbReference>
<dbReference type="CDD" id="cd00102">
    <property type="entry name" value="IPT"/>
    <property type="match status" value="1"/>
</dbReference>
<dbReference type="Gene3D" id="2.60.40.10">
    <property type="entry name" value="Immunoglobulins"/>
    <property type="match status" value="2"/>
</dbReference>
<dbReference type="Proteomes" id="UP000315369">
    <property type="component" value="Unassembled WGS sequence"/>
</dbReference>
<keyword evidence="3" id="KW-1185">Reference proteome</keyword>
<protein>
    <recommendedName>
        <fullName evidence="1">IPT/TIG domain-containing protein</fullName>
    </recommendedName>
</protein>
<dbReference type="SUPFAM" id="SSF81296">
    <property type="entry name" value="E set domains"/>
    <property type="match status" value="1"/>
</dbReference>
<evidence type="ECO:0000313" key="2">
    <source>
        <dbReference type="EMBL" id="TQF11365.1"/>
    </source>
</evidence>
<dbReference type="AlphaFoldDB" id="A0A540WQR7"/>
<reference evidence="2 3" key="1">
    <citation type="submission" date="2019-06" db="EMBL/GenBank/DDBJ databases">
        <authorList>
            <person name="Livingstone P."/>
            <person name="Whitworth D."/>
        </authorList>
    </citation>
    <scope>NUCLEOTIDE SEQUENCE [LARGE SCALE GENOMIC DNA]</scope>
    <source>
        <strain evidence="2 3">AM401</strain>
    </source>
</reference>